<protein>
    <submittedName>
        <fullName evidence="2">Membrane protein</fullName>
    </submittedName>
</protein>
<accession>A0A8J2YVD1</accession>
<feature type="transmembrane region" description="Helical" evidence="1">
    <location>
        <begin position="240"/>
        <end position="261"/>
    </location>
</feature>
<name>A0A8J2YVD1_9PROT</name>
<dbReference type="Proteomes" id="UP000646365">
    <property type="component" value="Unassembled WGS sequence"/>
</dbReference>
<proteinExistence type="predicted"/>
<evidence type="ECO:0000256" key="1">
    <source>
        <dbReference type="SAM" id="Phobius"/>
    </source>
</evidence>
<feature type="transmembrane region" description="Helical" evidence="1">
    <location>
        <begin position="104"/>
        <end position="126"/>
    </location>
</feature>
<keyword evidence="3" id="KW-1185">Reference proteome</keyword>
<dbReference type="InterPro" id="IPR018710">
    <property type="entry name" value="DUF2232"/>
</dbReference>
<feature type="transmembrane region" description="Helical" evidence="1">
    <location>
        <begin position="206"/>
        <end position="228"/>
    </location>
</feature>
<dbReference type="Pfam" id="PF09991">
    <property type="entry name" value="DUF2232"/>
    <property type="match status" value="1"/>
</dbReference>
<feature type="transmembrane region" description="Helical" evidence="1">
    <location>
        <begin position="6"/>
        <end position="29"/>
    </location>
</feature>
<keyword evidence="1" id="KW-0472">Membrane</keyword>
<organism evidence="2 3">
    <name type="scientific">Aliidongia dinghuensis</name>
    <dbReference type="NCBI Taxonomy" id="1867774"/>
    <lineage>
        <taxon>Bacteria</taxon>
        <taxon>Pseudomonadati</taxon>
        <taxon>Pseudomonadota</taxon>
        <taxon>Alphaproteobacteria</taxon>
        <taxon>Rhodospirillales</taxon>
        <taxon>Dongiaceae</taxon>
        <taxon>Aliidongia</taxon>
    </lineage>
</organism>
<feature type="transmembrane region" description="Helical" evidence="1">
    <location>
        <begin position="41"/>
        <end position="65"/>
    </location>
</feature>
<comment type="caution">
    <text evidence="2">The sequence shown here is derived from an EMBL/GenBank/DDBJ whole genome shotgun (WGS) entry which is preliminary data.</text>
</comment>
<evidence type="ECO:0000313" key="2">
    <source>
        <dbReference type="EMBL" id="GGF25105.1"/>
    </source>
</evidence>
<evidence type="ECO:0000313" key="3">
    <source>
        <dbReference type="Proteomes" id="UP000646365"/>
    </source>
</evidence>
<reference evidence="2" key="2">
    <citation type="submission" date="2020-09" db="EMBL/GenBank/DDBJ databases">
        <authorList>
            <person name="Sun Q."/>
            <person name="Zhou Y."/>
        </authorList>
    </citation>
    <scope>NUCLEOTIDE SEQUENCE</scope>
    <source>
        <strain evidence="2">CGMCC 1.15725</strain>
    </source>
</reference>
<reference evidence="2" key="1">
    <citation type="journal article" date="2014" name="Int. J. Syst. Evol. Microbiol.">
        <title>Complete genome sequence of Corynebacterium casei LMG S-19264T (=DSM 44701T), isolated from a smear-ripened cheese.</title>
        <authorList>
            <consortium name="US DOE Joint Genome Institute (JGI-PGF)"/>
            <person name="Walter F."/>
            <person name="Albersmeier A."/>
            <person name="Kalinowski J."/>
            <person name="Ruckert C."/>
        </authorList>
    </citation>
    <scope>NUCLEOTIDE SEQUENCE</scope>
    <source>
        <strain evidence="2">CGMCC 1.15725</strain>
    </source>
</reference>
<dbReference type="AlphaFoldDB" id="A0A8J2YVD1"/>
<dbReference type="RefSeq" id="WP_189047856.1">
    <property type="nucleotide sequence ID" value="NZ_BMJQ01000008.1"/>
</dbReference>
<sequence length="318" mass="32738">MSIVRSAAFAVAGGLAAALLFVSLVKGNVGGVILMGMTPLPLFLVGLSLGIAPAAIASVVGTAVILAVDTLYGMVFLADFALPVMVVVPLALWRRRVETEWPSAGRLVLGLTALAAVVFLASQLSLVGQPGGMEGSLRAAVGTLAKELRNQDPQVGAQAEEMLQSAVRWLPGMGATVWMGLIAVNGVLAQGALAGFGWARRPAPTIASITVPWLVLVPLAAAIAAAALGDRLPYGGEIAFAGSNLSVILAVPFLFQGLGVIHASAARSSKRAWLLAGVYVAVLVFGWPIPLIVALGVIEQWVGLRRRIAATDQEKSDG</sequence>
<feature type="transmembrane region" description="Helical" evidence="1">
    <location>
        <begin position="71"/>
        <end position="92"/>
    </location>
</feature>
<feature type="transmembrane region" description="Helical" evidence="1">
    <location>
        <begin position="273"/>
        <end position="298"/>
    </location>
</feature>
<dbReference type="EMBL" id="BMJQ01000008">
    <property type="protein sequence ID" value="GGF25105.1"/>
    <property type="molecule type" value="Genomic_DNA"/>
</dbReference>
<keyword evidence="1" id="KW-1133">Transmembrane helix</keyword>
<gene>
    <name evidence="2" type="ORF">GCM10011611_33950</name>
</gene>
<feature type="transmembrane region" description="Helical" evidence="1">
    <location>
        <begin position="177"/>
        <end position="199"/>
    </location>
</feature>
<keyword evidence="1" id="KW-0812">Transmembrane</keyword>